<feature type="region of interest" description="Disordered" evidence="1">
    <location>
        <begin position="63"/>
        <end position="82"/>
    </location>
</feature>
<organism evidence="2 3">
    <name type="scientific">Nocardioides eburneiflavus</name>
    <dbReference type="NCBI Taxonomy" id="2518372"/>
    <lineage>
        <taxon>Bacteria</taxon>
        <taxon>Bacillati</taxon>
        <taxon>Actinomycetota</taxon>
        <taxon>Actinomycetes</taxon>
        <taxon>Propionibacteriales</taxon>
        <taxon>Nocardioidaceae</taxon>
        <taxon>Nocardioides</taxon>
    </lineage>
</organism>
<proteinExistence type="predicted"/>
<sequence length="348" mass="37165">MDEHIWTTTSRISVSGPAGWAPVEQLEVPHASGRAFVRVERYHVTPDADIDSLAALHAARTAVEGGTDSGTGPHEVLGSADGRRRTVTWSDGDGRLQAVVDYALDRGRLVVVTTVTPVDDPALTDAATGVVASVRISEPVHMPEDQLPLRPGRVDLGEVARTWREGTRPEPGEEHVITTEESFGAAKHFGVAMLPGADTSRWDQLDMAQRDLAAAVAWHSLEARGATGDTDLREALELAASHDLIVMVTERRGEESSTQWFAARPDRMVRLRPAGTGRITLTTHPTADLADLVLTSTAQDAEVSASAVYRADGHVVGDETSWHGDDAPDGVREALGRLVTQVHAGGAS</sequence>
<evidence type="ECO:0000256" key="1">
    <source>
        <dbReference type="SAM" id="MobiDB-lite"/>
    </source>
</evidence>
<dbReference type="EMBL" id="SRRO01000001">
    <property type="protein sequence ID" value="TGN62641.1"/>
    <property type="molecule type" value="Genomic_DNA"/>
</dbReference>
<comment type="caution">
    <text evidence="2">The sequence shown here is derived from an EMBL/GenBank/DDBJ whole genome shotgun (WGS) entry which is preliminary data.</text>
</comment>
<dbReference type="OrthoDB" id="3761219at2"/>
<gene>
    <name evidence="2" type="ORF">EXE59_00730</name>
</gene>
<accession>A0A4Z1BN06</accession>
<evidence type="ECO:0000313" key="3">
    <source>
        <dbReference type="Proteomes" id="UP000297496"/>
    </source>
</evidence>
<reference evidence="2 3" key="1">
    <citation type="submission" date="2019-04" db="EMBL/GenBank/DDBJ databases">
        <title>Three New Species of Nocardioides, Nocardioides euryhalodurans sp. nov., Nocardioides seonyuensis sp. nov. and Nocardioides eburneoflavus sp. nov. Isolated from Soil.</title>
        <authorList>
            <person name="Roh S.G."/>
            <person name="Lee C."/>
            <person name="Kim M.-K."/>
            <person name="Kim S.B."/>
        </authorList>
    </citation>
    <scope>NUCLEOTIDE SEQUENCE [LARGE SCALE GENOMIC DNA]</scope>
    <source>
        <strain evidence="2 3">MMS17-SY213</strain>
    </source>
</reference>
<evidence type="ECO:0000313" key="2">
    <source>
        <dbReference type="EMBL" id="TGN62641.1"/>
    </source>
</evidence>
<dbReference type="Proteomes" id="UP000297496">
    <property type="component" value="Unassembled WGS sequence"/>
</dbReference>
<dbReference type="RefSeq" id="WP_135837189.1">
    <property type="nucleotide sequence ID" value="NZ_SRRO01000001.1"/>
</dbReference>
<protein>
    <submittedName>
        <fullName evidence="2">Uncharacterized protein</fullName>
    </submittedName>
</protein>
<name>A0A4Z1BN06_9ACTN</name>
<dbReference type="AlphaFoldDB" id="A0A4Z1BN06"/>
<keyword evidence="3" id="KW-1185">Reference proteome</keyword>